<gene>
    <name evidence="1" type="ORF">LCGC14_2600100</name>
</gene>
<comment type="caution">
    <text evidence="1">The sequence shown here is derived from an EMBL/GenBank/DDBJ whole genome shotgun (WGS) entry which is preliminary data.</text>
</comment>
<organism evidence="1">
    <name type="scientific">marine sediment metagenome</name>
    <dbReference type="NCBI Taxonomy" id="412755"/>
    <lineage>
        <taxon>unclassified sequences</taxon>
        <taxon>metagenomes</taxon>
        <taxon>ecological metagenomes</taxon>
    </lineage>
</organism>
<name>A0A0F9AWQ0_9ZZZZ</name>
<proteinExistence type="predicted"/>
<reference evidence="1" key="1">
    <citation type="journal article" date="2015" name="Nature">
        <title>Complex archaea that bridge the gap between prokaryotes and eukaryotes.</title>
        <authorList>
            <person name="Spang A."/>
            <person name="Saw J.H."/>
            <person name="Jorgensen S.L."/>
            <person name="Zaremba-Niedzwiedzka K."/>
            <person name="Martijn J."/>
            <person name="Lind A.E."/>
            <person name="van Eijk R."/>
            <person name="Schleper C."/>
            <person name="Guy L."/>
            <person name="Ettema T.J."/>
        </authorList>
    </citation>
    <scope>NUCLEOTIDE SEQUENCE</scope>
</reference>
<dbReference type="EMBL" id="LAZR01043881">
    <property type="protein sequence ID" value="KKL06032.1"/>
    <property type="molecule type" value="Genomic_DNA"/>
</dbReference>
<sequence>MLWTAAKSYENEPFDVEEDLEKAVQEVLLPLFGDRRIYVNTKRKIGKKGGTRNIPDGYLIDLSSKKEPRLYVVENELIKHDPLKHIAVQILQFSLSFETSPHKVKSIVREELTRHLKALRQCQKYAEDNGFENVDVLLERIIYPKDAFNALVIIDEMPDELETVLQSRFLQDKGVRSSFLTVLPKIKNSPTRPINVDA</sequence>
<dbReference type="AlphaFoldDB" id="A0A0F9AWQ0"/>
<accession>A0A0F9AWQ0</accession>
<evidence type="ECO:0000313" key="1">
    <source>
        <dbReference type="EMBL" id="KKL06032.1"/>
    </source>
</evidence>
<protein>
    <submittedName>
        <fullName evidence="1">Uncharacterized protein</fullName>
    </submittedName>
</protein>